<protein>
    <recommendedName>
        <fullName evidence="9">NAD(P)(+)--arginine ADP-ribosyltransferase</fullName>
        <ecNumber evidence="9">2.4.2.31</ecNumber>
    </recommendedName>
    <alternativeName>
        <fullName evidence="9">Mono(ADP-ribosyl)transferase</fullName>
    </alternativeName>
</protein>
<dbReference type="SMART" id="SM00028">
    <property type="entry name" value="TPR"/>
    <property type="match status" value="4"/>
</dbReference>
<dbReference type="PANTHER" id="PTHR45641">
    <property type="entry name" value="TETRATRICOPEPTIDE REPEAT PROTEIN (AFU_ORTHOLOGUE AFUA_6G03870)"/>
    <property type="match status" value="1"/>
</dbReference>
<evidence type="ECO:0000256" key="8">
    <source>
        <dbReference type="PROSITE-ProRule" id="PRU00339"/>
    </source>
</evidence>
<evidence type="ECO:0000256" key="6">
    <source>
        <dbReference type="ARBA" id="ARBA00022803"/>
    </source>
</evidence>
<dbReference type="EMBL" id="CAJNOH010001264">
    <property type="protein sequence ID" value="CAF1197214.1"/>
    <property type="molecule type" value="Genomic_DNA"/>
</dbReference>
<evidence type="ECO:0000256" key="9">
    <source>
        <dbReference type="RuleBase" id="RU361228"/>
    </source>
</evidence>
<dbReference type="PANTHER" id="PTHR45641:SF19">
    <property type="entry name" value="NEPHROCYSTIN-3"/>
    <property type="match status" value="1"/>
</dbReference>
<evidence type="ECO:0000313" key="12">
    <source>
        <dbReference type="Proteomes" id="UP000663854"/>
    </source>
</evidence>
<dbReference type="InterPro" id="IPR011990">
    <property type="entry name" value="TPR-like_helical_dom_sf"/>
</dbReference>
<evidence type="ECO:0000256" key="3">
    <source>
        <dbReference type="ARBA" id="ARBA00022679"/>
    </source>
</evidence>
<dbReference type="Gene3D" id="1.25.40.10">
    <property type="entry name" value="Tetratricopeptide repeat domain"/>
    <property type="match status" value="2"/>
</dbReference>
<keyword evidence="5" id="KW-0677">Repeat</keyword>
<dbReference type="GO" id="GO:0106274">
    <property type="term" value="F:NAD+-protein-arginine ADP-ribosyltransferase activity"/>
    <property type="evidence" value="ECO:0007669"/>
    <property type="project" value="UniProtKB-EC"/>
</dbReference>
<keyword evidence="13" id="KW-1185">Reference proteome</keyword>
<dbReference type="EC" id="2.4.2.31" evidence="9"/>
<keyword evidence="4" id="KW-0548">Nucleotidyltransferase</keyword>
<accession>A0A814W3Q0</accession>
<keyword evidence="3 9" id="KW-0808">Transferase</keyword>
<name>A0A814W3Q0_9BILA</name>
<evidence type="ECO:0000313" key="11">
    <source>
        <dbReference type="EMBL" id="CAF1467342.1"/>
    </source>
</evidence>
<gene>
    <name evidence="11" type="ORF">JXQ802_LOCUS38526</name>
    <name evidence="10" type="ORF">PYM288_LOCUS24675</name>
</gene>
<dbReference type="AlphaFoldDB" id="A0A814W3Q0"/>
<dbReference type="InterPro" id="IPR000768">
    <property type="entry name" value="ART"/>
</dbReference>
<reference evidence="10" key="1">
    <citation type="submission" date="2021-02" db="EMBL/GenBank/DDBJ databases">
        <authorList>
            <person name="Nowell W R."/>
        </authorList>
    </citation>
    <scope>NUCLEOTIDE SEQUENCE</scope>
</reference>
<dbReference type="Proteomes" id="UP000663870">
    <property type="component" value="Unassembled WGS sequence"/>
</dbReference>
<organism evidence="10 12">
    <name type="scientific">Rotaria sordida</name>
    <dbReference type="NCBI Taxonomy" id="392033"/>
    <lineage>
        <taxon>Eukaryota</taxon>
        <taxon>Metazoa</taxon>
        <taxon>Spiralia</taxon>
        <taxon>Gnathifera</taxon>
        <taxon>Rotifera</taxon>
        <taxon>Eurotatoria</taxon>
        <taxon>Bdelloidea</taxon>
        <taxon>Philodinida</taxon>
        <taxon>Philodinidae</taxon>
        <taxon>Rotaria</taxon>
    </lineage>
</organism>
<dbReference type="SUPFAM" id="SSF56399">
    <property type="entry name" value="ADP-ribosylation"/>
    <property type="match status" value="1"/>
</dbReference>
<evidence type="ECO:0000256" key="2">
    <source>
        <dbReference type="ARBA" id="ARBA00022676"/>
    </source>
</evidence>
<comment type="catalytic activity">
    <reaction evidence="7 9">
        <text>L-arginyl-[protein] + NAD(+) = N(omega)-(ADP-D-ribosyl)-L-arginyl-[protein] + nicotinamide + H(+)</text>
        <dbReference type="Rhea" id="RHEA:19149"/>
        <dbReference type="Rhea" id="RHEA-COMP:10532"/>
        <dbReference type="Rhea" id="RHEA-COMP:15087"/>
        <dbReference type="ChEBI" id="CHEBI:15378"/>
        <dbReference type="ChEBI" id="CHEBI:17154"/>
        <dbReference type="ChEBI" id="CHEBI:29965"/>
        <dbReference type="ChEBI" id="CHEBI:57540"/>
        <dbReference type="ChEBI" id="CHEBI:142554"/>
        <dbReference type="EC" id="2.4.2.31"/>
    </reaction>
</comment>
<comment type="similarity">
    <text evidence="1 9">Belongs to the Arg-specific ADP-ribosyltransferase family.</text>
</comment>
<keyword evidence="9" id="KW-0521">NADP</keyword>
<proteinExistence type="inferred from homology"/>
<evidence type="ECO:0000256" key="5">
    <source>
        <dbReference type="ARBA" id="ARBA00022737"/>
    </source>
</evidence>
<evidence type="ECO:0000313" key="10">
    <source>
        <dbReference type="EMBL" id="CAF1197214.1"/>
    </source>
</evidence>
<feature type="repeat" description="TPR" evidence="8">
    <location>
        <begin position="576"/>
        <end position="609"/>
    </location>
</feature>
<dbReference type="GO" id="GO:0016779">
    <property type="term" value="F:nucleotidyltransferase activity"/>
    <property type="evidence" value="ECO:0007669"/>
    <property type="project" value="UniProtKB-KW"/>
</dbReference>
<keyword evidence="9" id="KW-0520">NAD</keyword>
<dbReference type="EMBL" id="CAJNOL010002143">
    <property type="protein sequence ID" value="CAF1467342.1"/>
    <property type="molecule type" value="Genomic_DNA"/>
</dbReference>
<sequence>MANENIKNLTKDFVIVWLDSYIENNRANKDTKALIRQLVRGNLLTYDNPDKCIDDITDELTKKRVFLIVSNALGANVVPHIHELPYIQSIYIFCGDQKKAEAWTKPYSKIAGIFTKKHPLLHKISNDIGVYDTDEDLPMSIFHLTEQENSLQQLTKESATFMWYRSILMVLQLMAKYGNSKDEMITECRTIYHNDKIEQKKINDFEQNYCPTKVCWWYTKDSFVYRLLNRALRTQNTEIIFKFRFFINDLYNQIEQLYHQHLKTHSSISDRRQLTVYRGQHLSMTELDLFKNNINELISMNSFLSATVNQAVAEIFADTNNQLNKSSPKQSVLFTIDIRNMSKETTPFAFIQNYSCCPGEEEVLFSIGAIFKVQSVEQRANMWYVDLQLSKEQNEISQNLSNHMMKQIGSEPDPLLFGWFLFRMNKFDEAERYAKYMLTQLPSNDKAIGNAYNLLGLIYKDTHQLEQSVECYEKALEIYSKLSCHNSPQIIATHCNLGLVHLELGDTRNAEEQQIQAEDKLRNSLQSKNTLLIATVESLKAKIQTEYGDNTNALKNLEQALKSKLERLPSGSPSIASTLNAIGIVHEKMNNNVKALEYFQQALEIGNKSLPPDHLDLVDYHINIGCIYDKQKQFKFALKQFELALKIMNDFPREENDRIDKLETYIADTRKKLYQL</sequence>
<keyword evidence="2 9" id="KW-0328">Glycosyltransferase</keyword>
<evidence type="ECO:0000256" key="4">
    <source>
        <dbReference type="ARBA" id="ARBA00022695"/>
    </source>
</evidence>
<evidence type="ECO:0000313" key="13">
    <source>
        <dbReference type="Proteomes" id="UP000663870"/>
    </source>
</evidence>
<dbReference type="SUPFAM" id="SSF48452">
    <property type="entry name" value="TPR-like"/>
    <property type="match status" value="1"/>
</dbReference>
<dbReference type="Proteomes" id="UP000663854">
    <property type="component" value="Unassembled WGS sequence"/>
</dbReference>
<evidence type="ECO:0000256" key="1">
    <source>
        <dbReference type="ARBA" id="ARBA00009558"/>
    </source>
</evidence>
<dbReference type="PROSITE" id="PS50005">
    <property type="entry name" value="TPR"/>
    <property type="match status" value="2"/>
</dbReference>
<feature type="repeat" description="TPR" evidence="8">
    <location>
        <begin position="449"/>
        <end position="482"/>
    </location>
</feature>
<dbReference type="Pfam" id="PF01129">
    <property type="entry name" value="ART"/>
    <property type="match status" value="1"/>
</dbReference>
<dbReference type="PROSITE" id="PS51996">
    <property type="entry name" value="TR_MART"/>
    <property type="match status" value="1"/>
</dbReference>
<dbReference type="Pfam" id="PF13424">
    <property type="entry name" value="TPR_12"/>
    <property type="match status" value="2"/>
</dbReference>
<dbReference type="Gene3D" id="3.90.176.10">
    <property type="entry name" value="Toxin ADP-ribosyltransferase, Chain A, domain 1"/>
    <property type="match status" value="1"/>
</dbReference>
<evidence type="ECO:0000256" key="7">
    <source>
        <dbReference type="ARBA" id="ARBA00047597"/>
    </source>
</evidence>
<comment type="caution">
    <text evidence="10">The sequence shown here is derived from an EMBL/GenBank/DDBJ whole genome shotgun (WGS) entry which is preliminary data.</text>
</comment>
<keyword evidence="6 8" id="KW-0802">TPR repeat</keyword>
<dbReference type="InterPro" id="IPR019734">
    <property type="entry name" value="TPR_rpt"/>
</dbReference>